<gene>
    <name evidence="2" type="ORF">MNBD_GAMMA08-974</name>
</gene>
<dbReference type="InterPro" id="IPR005180">
    <property type="entry name" value="DUF302"/>
</dbReference>
<evidence type="ECO:0000313" key="2">
    <source>
        <dbReference type="EMBL" id="VAW66556.1"/>
    </source>
</evidence>
<dbReference type="SUPFAM" id="SSF103247">
    <property type="entry name" value="TT1751-like"/>
    <property type="match status" value="1"/>
</dbReference>
<dbReference type="CDD" id="cd14797">
    <property type="entry name" value="DUF302"/>
    <property type="match status" value="1"/>
</dbReference>
<feature type="domain" description="DUF302" evidence="1">
    <location>
        <begin position="62"/>
        <end position="122"/>
    </location>
</feature>
<dbReference type="PANTHER" id="PTHR38342:SF2">
    <property type="entry name" value="INNER MEMBRANE OR EXPORTED"/>
    <property type="match status" value="1"/>
</dbReference>
<evidence type="ECO:0000259" key="1">
    <source>
        <dbReference type="Pfam" id="PF03625"/>
    </source>
</evidence>
<dbReference type="AlphaFoldDB" id="A0A3B0YE04"/>
<name>A0A3B0YE04_9ZZZZ</name>
<reference evidence="2" key="1">
    <citation type="submission" date="2018-06" db="EMBL/GenBank/DDBJ databases">
        <authorList>
            <person name="Zhirakovskaya E."/>
        </authorList>
    </citation>
    <scope>NUCLEOTIDE SEQUENCE</scope>
</reference>
<organism evidence="2">
    <name type="scientific">hydrothermal vent metagenome</name>
    <dbReference type="NCBI Taxonomy" id="652676"/>
    <lineage>
        <taxon>unclassified sequences</taxon>
        <taxon>metagenomes</taxon>
        <taxon>ecological metagenomes</taxon>
    </lineage>
</organism>
<dbReference type="Pfam" id="PF03625">
    <property type="entry name" value="DUF302"/>
    <property type="match status" value="1"/>
</dbReference>
<dbReference type="EMBL" id="UOFH01000348">
    <property type="protein sequence ID" value="VAW66556.1"/>
    <property type="molecule type" value="Genomic_DNA"/>
</dbReference>
<dbReference type="PANTHER" id="PTHR38342">
    <property type="entry name" value="SLR5037 PROTEIN"/>
    <property type="match status" value="1"/>
</dbReference>
<protein>
    <recommendedName>
        <fullName evidence="1">DUF302 domain-containing protein</fullName>
    </recommendedName>
</protein>
<dbReference type="InterPro" id="IPR035923">
    <property type="entry name" value="TT1751-like_sf"/>
</dbReference>
<dbReference type="Gene3D" id="3.30.310.70">
    <property type="entry name" value="TT1751-like domain"/>
    <property type="match status" value="1"/>
</dbReference>
<sequence>MFKQVLLAFSTFILISIQITSYAAAPAGMISKASKYSVTETINKLEAVLKKKGITVVTRWSHSDKAKNVGIDLRPTELILFGNPKLGSHLFTSHQTAGIDLPLKALAWQDENGKVWLSYNDPAYIAQRHHIADRKKIIAKMTNALNKLTNVATGH</sequence>
<accession>A0A3B0YE04</accession>
<proteinExistence type="predicted"/>